<dbReference type="AlphaFoldDB" id="A0A1I8PE41"/>
<dbReference type="InterPro" id="IPR013818">
    <property type="entry name" value="Lipase"/>
</dbReference>
<feature type="chain" id="PRO_5009326529" description="Lipase domain-containing protein" evidence="7">
    <location>
        <begin position="20"/>
        <end position="434"/>
    </location>
</feature>
<evidence type="ECO:0000256" key="5">
    <source>
        <dbReference type="RuleBase" id="RU004262"/>
    </source>
</evidence>
<evidence type="ECO:0000259" key="8">
    <source>
        <dbReference type="Pfam" id="PF00151"/>
    </source>
</evidence>
<sequence length="434" mass="48053">MNPLGVLCVVACVAAVALASPTQQISNLKPSEWLQPSELEQTPSLNEITFEKLENMPLGKGAKLMRKFYHLSQIDRSITPDFVPSPSNIPVYIFNHKGQKKVATLSNYVEEAKKIEDFGDEEVTIFITGLPESLETVKKVNTQMIKSYIQSMSQKSETMEKNQKYQKYANVEEDNDDNDDDDDDDDQSNNWDNEKSSGSYLIVIDLGNTITDMERYATLDVFSCGKMIATTLIKLTNECDVPLDVIHVIGQGLGGNVAGATGKVFYAITDHKLRRITALDPASQMAKHPNMLTALARGSADFVDAIHTSALGMGTTRRVGDVDFFPNGPCDGVNGSKNVIDAHMRATSFFAESVRPANHRNFPAIESISLKQYKSNDGYGKRTYMGIAAARDLSGDYILEVNDHSPFGQRTPAHKQNTYHGVHKTSYLQNDESY</sequence>
<accession>A0A1I8PE41</accession>
<evidence type="ECO:0000313" key="10">
    <source>
        <dbReference type="Proteomes" id="UP000095300"/>
    </source>
</evidence>
<keyword evidence="10" id="KW-1185">Reference proteome</keyword>
<dbReference type="GO" id="GO:0017171">
    <property type="term" value="F:serine hydrolase activity"/>
    <property type="evidence" value="ECO:0007669"/>
    <property type="project" value="TreeGrafter"/>
</dbReference>
<evidence type="ECO:0000256" key="4">
    <source>
        <dbReference type="ARBA" id="ARBA00022729"/>
    </source>
</evidence>
<evidence type="ECO:0000256" key="3">
    <source>
        <dbReference type="ARBA" id="ARBA00022525"/>
    </source>
</evidence>
<dbReference type="GO" id="GO:0016042">
    <property type="term" value="P:lipid catabolic process"/>
    <property type="evidence" value="ECO:0007669"/>
    <property type="project" value="TreeGrafter"/>
</dbReference>
<evidence type="ECO:0000256" key="1">
    <source>
        <dbReference type="ARBA" id="ARBA00004613"/>
    </source>
</evidence>
<dbReference type="GO" id="GO:0016298">
    <property type="term" value="F:lipase activity"/>
    <property type="evidence" value="ECO:0007669"/>
    <property type="project" value="InterPro"/>
</dbReference>
<evidence type="ECO:0000313" key="9">
    <source>
        <dbReference type="EnsemblMetazoa" id="SCAU007263-PA"/>
    </source>
</evidence>
<dbReference type="Gene3D" id="3.40.50.1820">
    <property type="entry name" value="alpha/beta hydrolase"/>
    <property type="match status" value="1"/>
</dbReference>
<dbReference type="Proteomes" id="UP000095300">
    <property type="component" value="Unassembled WGS sequence"/>
</dbReference>
<keyword evidence="3" id="KW-0964">Secreted</keyword>
<feature type="region of interest" description="Disordered" evidence="6">
    <location>
        <begin position="171"/>
        <end position="194"/>
    </location>
</feature>
<name>A0A1I8PE41_STOCA</name>
<reference evidence="9" key="1">
    <citation type="submission" date="2020-05" db="UniProtKB">
        <authorList>
            <consortium name="EnsemblMetazoa"/>
        </authorList>
    </citation>
    <scope>IDENTIFICATION</scope>
    <source>
        <strain evidence="9">USDA</strain>
    </source>
</reference>
<dbReference type="GO" id="GO:0005615">
    <property type="term" value="C:extracellular space"/>
    <property type="evidence" value="ECO:0007669"/>
    <property type="project" value="TreeGrafter"/>
</dbReference>
<dbReference type="Pfam" id="PF00151">
    <property type="entry name" value="Lipase"/>
    <property type="match status" value="1"/>
</dbReference>
<dbReference type="InterPro" id="IPR000734">
    <property type="entry name" value="TAG_lipase"/>
</dbReference>
<comment type="similarity">
    <text evidence="2 5">Belongs to the AB hydrolase superfamily. Lipase family.</text>
</comment>
<dbReference type="EnsemblMetazoa" id="SCAU007263-RA">
    <property type="protein sequence ID" value="SCAU007263-PA"/>
    <property type="gene ID" value="SCAU007263"/>
</dbReference>
<evidence type="ECO:0000256" key="6">
    <source>
        <dbReference type="SAM" id="MobiDB-lite"/>
    </source>
</evidence>
<comment type="subcellular location">
    <subcellularLocation>
        <location evidence="1">Secreted</location>
    </subcellularLocation>
</comment>
<dbReference type="VEuPathDB" id="VectorBase:SCAU007263"/>
<feature type="signal peptide" evidence="7">
    <location>
        <begin position="1"/>
        <end position="19"/>
    </location>
</feature>
<dbReference type="OrthoDB" id="6770740at2759"/>
<dbReference type="InterPro" id="IPR029058">
    <property type="entry name" value="AB_hydrolase_fold"/>
</dbReference>
<feature type="compositionally biased region" description="Acidic residues" evidence="6">
    <location>
        <begin position="171"/>
        <end position="187"/>
    </location>
</feature>
<protein>
    <recommendedName>
        <fullName evidence="8">Lipase domain-containing protein</fullName>
    </recommendedName>
</protein>
<dbReference type="SUPFAM" id="SSF53474">
    <property type="entry name" value="alpha/beta-Hydrolases"/>
    <property type="match status" value="1"/>
</dbReference>
<dbReference type="PANTHER" id="PTHR11610">
    <property type="entry name" value="LIPASE"/>
    <property type="match status" value="1"/>
</dbReference>
<keyword evidence="4 7" id="KW-0732">Signal</keyword>
<proteinExistence type="inferred from homology"/>
<feature type="domain" description="Lipase" evidence="8">
    <location>
        <begin position="194"/>
        <end position="407"/>
    </location>
</feature>
<evidence type="ECO:0000256" key="7">
    <source>
        <dbReference type="SAM" id="SignalP"/>
    </source>
</evidence>
<organism evidence="9 10">
    <name type="scientific">Stomoxys calcitrans</name>
    <name type="common">Stable fly</name>
    <name type="synonym">Conops calcitrans</name>
    <dbReference type="NCBI Taxonomy" id="35570"/>
    <lineage>
        <taxon>Eukaryota</taxon>
        <taxon>Metazoa</taxon>
        <taxon>Ecdysozoa</taxon>
        <taxon>Arthropoda</taxon>
        <taxon>Hexapoda</taxon>
        <taxon>Insecta</taxon>
        <taxon>Pterygota</taxon>
        <taxon>Neoptera</taxon>
        <taxon>Endopterygota</taxon>
        <taxon>Diptera</taxon>
        <taxon>Brachycera</taxon>
        <taxon>Muscomorpha</taxon>
        <taxon>Muscoidea</taxon>
        <taxon>Muscidae</taxon>
        <taxon>Stomoxys</taxon>
    </lineage>
</organism>
<evidence type="ECO:0000256" key="2">
    <source>
        <dbReference type="ARBA" id="ARBA00010701"/>
    </source>
</evidence>
<gene>
    <name evidence="9" type="primary">106095465</name>
</gene>
<dbReference type="PANTHER" id="PTHR11610:SF149">
    <property type="entry name" value="FI01450P-RELATED"/>
    <property type="match status" value="1"/>
</dbReference>
<dbReference type="KEGG" id="scac:106095465"/>